<feature type="transmembrane region" description="Helical" evidence="2">
    <location>
        <begin position="62"/>
        <end position="84"/>
    </location>
</feature>
<keyword evidence="2" id="KW-1133">Transmembrane helix</keyword>
<evidence type="ECO:0000256" key="2">
    <source>
        <dbReference type="SAM" id="Phobius"/>
    </source>
</evidence>
<proteinExistence type="predicted"/>
<feature type="transmembrane region" description="Helical" evidence="2">
    <location>
        <begin position="96"/>
        <end position="114"/>
    </location>
</feature>
<feature type="compositionally biased region" description="Basic and acidic residues" evidence="1">
    <location>
        <begin position="12"/>
        <end position="21"/>
    </location>
</feature>
<dbReference type="EMBL" id="JADYXP020000024">
    <property type="protein sequence ID" value="KAL0101291.1"/>
    <property type="molecule type" value="Genomic_DNA"/>
</dbReference>
<dbReference type="Proteomes" id="UP001430953">
    <property type="component" value="Unassembled WGS sequence"/>
</dbReference>
<evidence type="ECO:0000256" key="1">
    <source>
        <dbReference type="SAM" id="MobiDB-lite"/>
    </source>
</evidence>
<gene>
    <name evidence="3" type="ORF">PUN28_018829</name>
</gene>
<protein>
    <submittedName>
        <fullName evidence="3">Uncharacterized protein</fullName>
    </submittedName>
</protein>
<reference evidence="3 4" key="1">
    <citation type="submission" date="2023-03" db="EMBL/GenBank/DDBJ databases">
        <title>High recombination rates correlate with genetic variation in Cardiocondyla obscurior ants.</title>
        <authorList>
            <person name="Errbii M."/>
        </authorList>
    </citation>
    <scope>NUCLEOTIDE SEQUENCE [LARGE SCALE GENOMIC DNA]</scope>
    <source>
        <strain evidence="3">Alpha-2009</strain>
        <tissue evidence="3">Whole body</tissue>
    </source>
</reference>
<accession>A0AAW2EG38</accession>
<name>A0AAW2EG38_9HYME</name>
<keyword evidence="2" id="KW-0812">Transmembrane</keyword>
<dbReference type="AlphaFoldDB" id="A0AAW2EG38"/>
<sequence>MATLECKKSRRDGRQNGDSRKNSTKSYVIIFQRRGNVGRVLRPPPAYVNEHREVSCNGSGSIYKSLFICLILLTRTLNGLHFVVDTGRLEVFKRPVIASILFSFFSFFFCSLPTNEKPERFYYDYLRWKHRFASGHPTRRKSASRGLMSVKGNGINCDLNITGA</sequence>
<organism evidence="3 4">
    <name type="scientific">Cardiocondyla obscurior</name>
    <dbReference type="NCBI Taxonomy" id="286306"/>
    <lineage>
        <taxon>Eukaryota</taxon>
        <taxon>Metazoa</taxon>
        <taxon>Ecdysozoa</taxon>
        <taxon>Arthropoda</taxon>
        <taxon>Hexapoda</taxon>
        <taxon>Insecta</taxon>
        <taxon>Pterygota</taxon>
        <taxon>Neoptera</taxon>
        <taxon>Endopterygota</taxon>
        <taxon>Hymenoptera</taxon>
        <taxon>Apocrita</taxon>
        <taxon>Aculeata</taxon>
        <taxon>Formicoidea</taxon>
        <taxon>Formicidae</taxon>
        <taxon>Myrmicinae</taxon>
        <taxon>Cardiocondyla</taxon>
    </lineage>
</organism>
<feature type="region of interest" description="Disordered" evidence="1">
    <location>
        <begin position="1"/>
        <end position="22"/>
    </location>
</feature>
<keyword evidence="4" id="KW-1185">Reference proteome</keyword>
<keyword evidence="2" id="KW-0472">Membrane</keyword>
<evidence type="ECO:0000313" key="4">
    <source>
        <dbReference type="Proteomes" id="UP001430953"/>
    </source>
</evidence>
<evidence type="ECO:0000313" key="3">
    <source>
        <dbReference type="EMBL" id="KAL0101291.1"/>
    </source>
</evidence>
<comment type="caution">
    <text evidence="3">The sequence shown here is derived from an EMBL/GenBank/DDBJ whole genome shotgun (WGS) entry which is preliminary data.</text>
</comment>